<comment type="caution">
    <text evidence="1">The sequence shown here is derived from an EMBL/GenBank/DDBJ whole genome shotgun (WGS) entry which is preliminary data.</text>
</comment>
<accession>A0A498H968</accession>
<gene>
    <name evidence="1" type="ORF">DVH24_027517</name>
</gene>
<proteinExistence type="predicted"/>
<sequence length="121" mass="13969">MKESDGASKFGEGTSIALLEKFVRFLANHESLPSKDKQASSLAQESFDPVLVLVWSIWKEHNEFVWKGTFLHQMEVHCKNQKWLQEYQKWHRKTKCSSNVVAVVTWNKPGNGWLKCNFDGA</sequence>
<dbReference type="AlphaFoldDB" id="A0A498H968"/>
<evidence type="ECO:0008006" key="3">
    <source>
        <dbReference type="Google" id="ProtNLM"/>
    </source>
</evidence>
<protein>
    <recommendedName>
        <fullName evidence="3">RNase H type-1 domain-containing protein</fullName>
    </recommendedName>
</protein>
<keyword evidence="2" id="KW-1185">Reference proteome</keyword>
<evidence type="ECO:0000313" key="2">
    <source>
        <dbReference type="Proteomes" id="UP000290289"/>
    </source>
</evidence>
<dbReference type="EMBL" id="RDQH01000343">
    <property type="protein sequence ID" value="RXH67370.1"/>
    <property type="molecule type" value="Genomic_DNA"/>
</dbReference>
<name>A0A498H968_MALDO</name>
<evidence type="ECO:0000313" key="1">
    <source>
        <dbReference type="EMBL" id="RXH67370.1"/>
    </source>
</evidence>
<dbReference type="Proteomes" id="UP000290289">
    <property type="component" value="Chromosome 17"/>
</dbReference>
<organism evidence="1 2">
    <name type="scientific">Malus domestica</name>
    <name type="common">Apple</name>
    <name type="synonym">Pyrus malus</name>
    <dbReference type="NCBI Taxonomy" id="3750"/>
    <lineage>
        <taxon>Eukaryota</taxon>
        <taxon>Viridiplantae</taxon>
        <taxon>Streptophyta</taxon>
        <taxon>Embryophyta</taxon>
        <taxon>Tracheophyta</taxon>
        <taxon>Spermatophyta</taxon>
        <taxon>Magnoliopsida</taxon>
        <taxon>eudicotyledons</taxon>
        <taxon>Gunneridae</taxon>
        <taxon>Pentapetalae</taxon>
        <taxon>rosids</taxon>
        <taxon>fabids</taxon>
        <taxon>Rosales</taxon>
        <taxon>Rosaceae</taxon>
        <taxon>Amygdaloideae</taxon>
        <taxon>Maleae</taxon>
        <taxon>Malus</taxon>
    </lineage>
</organism>
<reference evidence="1 2" key="1">
    <citation type="submission" date="2018-10" db="EMBL/GenBank/DDBJ databases">
        <title>A high-quality apple genome assembly.</title>
        <authorList>
            <person name="Hu J."/>
        </authorList>
    </citation>
    <scope>NUCLEOTIDE SEQUENCE [LARGE SCALE GENOMIC DNA]</scope>
    <source>
        <strain evidence="2">cv. HFTH1</strain>
        <tissue evidence="1">Young leaf</tissue>
    </source>
</reference>